<dbReference type="EMBL" id="JASCZI010091490">
    <property type="protein sequence ID" value="MED6150490.1"/>
    <property type="molecule type" value="Genomic_DNA"/>
</dbReference>
<comment type="caution">
    <text evidence="1">The sequence shown here is derived from an EMBL/GenBank/DDBJ whole genome shotgun (WGS) entry which is preliminary data.</text>
</comment>
<gene>
    <name evidence="1" type="ORF">PIB30_072788</name>
</gene>
<sequence length="62" mass="6946">HELMRRLTTRNPTLPDSLVTEYGFPTCVHFAYVSNGPATYNLTTFVSNGSGHVQSDNWQSDN</sequence>
<evidence type="ECO:0000313" key="1">
    <source>
        <dbReference type="EMBL" id="MED6150490.1"/>
    </source>
</evidence>
<keyword evidence="2" id="KW-1185">Reference proteome</keyword>
<proteinExistence type="predicted"/>
<accession>A0ABU6TPX5</accession>
<dbReference type="Proteomes" id="UP001341840">
    <property type="component" value="Unassembled WGS sequence"/>
</dbReference>
<organism evidence="1 2">
    <name type="scientific">Stylosanthes scabra</name>
    <dbReference type="NCBI Taxonomy" id="79078"/>
    <lineage>
        <taxon>Eukaryota</taxon>
        <taxon>Viridiplantae</taxon>
        <taxon>Streptophyta</taxon>
        <taxon>Embryophyta</taxon>
        <taxon>Tracheophyta</taxon>
        <taxon>Spermatophyta</taxon>
        <taxon>Magnoliopsida</taxon>
        <taxon>eudicotyledons</taxon>
        <taxon>Gunneridae</taxon>
        <taxon>Pentapetalae</taxon>
        <taxon>rosids</taxon>
        <taxon>fabids</taxon>
        <taxon>Fabales</taxon>
        <taxon>Fabaceae</taxon>
        <taxon>Papilionoideae</taxon>
        <taxon>50 kb inversion clade</taxon>
        <taxon>dalbergioids sensu lato</taxon>
        <taxon>Dalbergieae</taxon>
        <taxon>Pterocarpus clade</taxon>
        <taxon>Stylosanthes</taxon>
    </lineage>
</organism>
<protein>
    <submittedName>
        <fullName evidence="1">Uncharacterized protein</fullName>
    </submittedName>
</protein>
<evidence type="ECO:0000313" key="2">
    <source>
        <dbReference type="Proteomes" id="UP001341840"/>
    </source>
</evidence>
<reference evidence="1 2" key="1">
    <citation type="journal article" date="2023" name="Plants (Basel)">
        <title>Bridging the Gap: Combining Genomics and Transcriptomics Approaches to Understand Stylosanthes scabra, an Orphan Legume from the Brazilian Caatinga.</title>
        <authorList>
            <person name="Ferreira-Neto J.R.C."/>
            <person name="da Silva M.D."/>
            <person name="Binneck E."/>
            <person name="de Melo N.F."/>
            <person name="da Silva R.H."/>
            <person name="de Melo A.L.T.M."/>
            <person name="Pandolfi V."/>
            <person name="Bustamante F.O."/>
            <person name="Brasileiro-Vidal A.C."/>
            <person name="Benko-Iseppon A.M."/>
        </authorList>
    </citation>
    <scope>NUCLEOTIDE SEQUENCE [LARGE SCALE GENOMIC DNA]</scope>
    <source>
        <tissue evidence="1">Leaves</tissue>
    </source>
</reference>
<feature type="non-terminal residue" evidence="1">
    <location>
        <position position="1"/>
    </location>
</feature>
<name>A0ABU6TPX5_9FABA</name>